<keyword evidence="3" id="KW-1185">Reference proteome</keyword>
<dbReference type="AlphaFoldDB" id="A8PVK9"/>
<dbReference type="PANTHER" id="PTHR47447:SF17">
    <property type="entry name" value="OS12G0638900 PROTEIN"/>
    <property type="match status" value="1"/>
</dbReference>
<dbReference type="InterPro" id="IPR011990">
    <property type="entry name" value="TPR-like_helical_dom_sf"/>
</dbReference>
<gene>
    <name evidence="2" type="ORF">MGL_0897</name>
</gene>
<dbReference type="InParanoid" id="A8PVK9"/>
<evidence type="ECO:0000256" key="1">
    <source>
        <dbReference type="ARBA" id="ARBA00022737"/>
    </source>
</evidence>
<evidence type="ECO:0000313" key="3">
    <source>
        <dbReference type="Proteomes" id="UP000008837"/>
    </source>
</evidence>
<keyword evidence="1" id="KW-0677">Repeat</keyword>
<dbReference type="RefSeq" id="XP_001731629.1">
    <property type="nucleotide sequence ID" value="XM_001731577.1"/>
</dbReference>
<dbReference type="GeneID" id="5855935"/>
<reference evidence="2 3" key="1">
    <citation type="journal article" date="2007" name="Proc. Natl. Acad. Sci. U.S.A.">
        <title>Dandruff-associated Malassezia genomes reveal convergent and divergent virulence traits shared with plant and human fungal pathogens.</title>
        <authorList>
            <person name="Xu J."/>
            <person name="Saunders C.W."/>
            <person name="Hu P."/>
            <person name="Grant R.A."/>
            <person name="Boekhout T."/>
            <person name="Kuramae E.E."/>
            <person name="Kronstad J.W."/>
            <person name="Deangelis Y.M."/>
            <person name="Reeder N.L."/>
            <person name="Johnstone K.R."/>
            <person name="Leland M."/>
            <person name="Fieno A.M."/>
            <person name="Begley W.M."/>
            <person name="Sun Y."/>
            <person name="Lacey M.P."/>
            <person name="Chaudhary T."/>
            <person name="Keough T."/>
            <person name="Chu L."/>
            <person name="Sears R."/>
            <person name="Yuan B."/>
            <person name="Dawson T.L.Jr."/>
        </authorList>
    </citation>
    <scope>NUCLEOTIDE SEQUENCE [LARGE SCALE GENOMIC DNA]</scope>
    <source>
        <strain evidence="3">ATCC MYA-4612 / CBS 7966</strain>
    </source>
</reference>
<dbReference type="Gene3D" id="1.25.40.10">
    <property type="entry name" value="Tetratricopeptide repeat domain"/>
    <property type="match status" value="1"/>
</dbReference>
<name>A8PVK9_MALGO</name>
<dbReference type="PANTHER" id="PTHR47447">
    <property type="entry name" value="OS03G0856100 PROTEIN"/>
    <property type="match status" value="1"/>
</dbReference>
<dbReference type="OrthoDB" id="185373at2759"/>
<dbReference type="STRING" id="425265.A8PVK9"/>
<dbReference type="KEGG" id="mgl:MGL_0897"/>
<proteinExistence type="predicted"/>
<evidence type="ECO:0000313" key="2">
    <source>
        <dbReference type="EMBL" id="EDP44415.1"/>
    </source>
</evidence>
<dbReference type="VEuPathDB" id="FungiDB:MGL_0897"/>
<comment type="caution">
    <text evidence="2">The sequence shown here is derived from an EMBL/GenBank/DDBJ whole genome shotgun (WGS) entry which is preliminary data.</text>
</comment>
<dbReference type="EMBL" id="AAYY01000003">
    <property type="protein sequence ID" value="EDP44415.1"/>
    <property type="molecule type" value="Genomic_DNA"/>
</dbReference>
<dbReference type="Proteomes" id="UP000008837">
    <property type="component" value="Unassembled WGS sequence"/>
</dbReference>
<dbReference type="OMA" id="TSIWHTL"/>
<accession>A8PVK9</accession>
<protein>
    <recommendedName>
        <fullName evidence="4">Pentacotripeptide-repeat region of PRORP domain-containing protein</fullName>
    </recommendedName>
</protein>
<sequence length="666" mass="73597">MVASSDRSAALDWSKAASLAMNRTLRQCDHAARVDLVHLVRCVRASDARAADIAQLCRSHILQGTLPPPAARPELYSLALCVAAHESDSVFHAWQQMRALYPAWIPHRDDASWALQSVLAARQCDDAWLLWNDVRALDVLPRAGAINALLASLHTQPEATQLLVELGVRQLDVVGLSTFVHAHVKECMLSRLTIDAVVHEAADELQKRLASSHDAIAWHTILLYEGHVNGPDAALARAEAALTRQAFLPDAYTVSTLFQCYDPTHLTTCDEALGVLQRIHATVGVQPTAHALSMAIHAVLGHGHHHSLGSVTSDPQQVSEASALYKEARSLWSMEPDPALLQPLIEAHCAAFVPALDQACLLLQEYLSEDTDSWMSTSRTSLLARFRLRKPRQRQVDLGLFYPLIIACARLQDVPRALDVLAQLAQRRVRVPPHATITMTKRLLSACSTYDDAWLVYHRAHALGGWTHDTYARLVAFLCRLVLDGESAPPELPLQVLADMRSAGFHPSPSTYTILLDFYAKTHATLAGVRATHELIQRDMHLEPDLVLIHALMNAYNYAGAPAQVLGIWDSLMVLCHNAGAPRFLDDVTVTIVCDTCGRAGLLGVMREILATVRRQYAHLMTKTVYDAWTECLARCGHLTEAVDVVVQDMCAHTPIYPDKRRCRRC</sequence>
<organism evidence="2 3">
    <name type="scientific">Malassezia globosa (strain ATCC MYA-4612 / CBS 7966)</name>
    <name type="common">Dandruff-associated fungus</name>
    <dbReference type="NCBI Taxonomy" id="425265"/>
    <lineage>
        <taxon>Eukaryota</taxon>
        <taxon>Fungi</taxon>
        <taxon>Dikarya</taxon>
        <taxon>Basidiomycota</taxon>
        <taxon>Ustilaginomycotina</taxon>
        <taxon>Malasseziomycetes</taxon>
        <taxon>Malasseziales</taxon>
        <taxon>Malasseziaceae</taxon>
        <taxon>Malassezia</taxon>
    </lineage>
</organism>
<evidence type="ECO:0008006" key="4">
    <source>
        <dbReference type="Google" id="ProtNLM"/>
    </source>
</evidence>